<keyword evidence="8" id="KW-1185">Reference proteome</keyword>
<dbReference type="KEGG" id="fes:HER31_07880"/>
<evidence type="ECO:0000313" key="7">
    <source>
        <dbReference type="EMBL" id="QIZ78848.1"/>
    </source>
</evidence>
<evidence type="ECO:0000256" key="2">
    <source>
        <dbReference type="ARBA" id="ARBA00022525"/>
    </source>
</evidence>
<dbReference type="GO" id="GO:0009288">
    <property type="term" value="C:bacterial-type flagellum"/>
    <property type="evidence" value="ECO:0007669"/>
    <property type="project" value="UniProtKB-SubCell"/>
</dbReference>
<dbReference type="Gene3D" id="6.10.10.10">
    <property type="entry name" value="Flagellar export chaperone, C-terminal domain"/>
    <property type="match status" value="1"/>
</dbReference>
<dbReference type="SUPFAM" id="SSF64518">
    <property type="entry name" value="Phase 1 flagellin"/>
    <property type="match status" value="1"/>
</dbReference>
<dbReference type="InterPro" id="IPR046358">
    <property type="entry name" value="Flagellin_C"/>
</dbReference>
<dbReference type="Gene3D" id="1.20.1330.10">
    <property type="entry name" value="f41 fragment of flagellin, N-terminal domain"/>
    <property type="match status" value="1"/>
</dbReference>
<comment type="function">
    <text evidence="4">Flagellin is the subunit protein which polymerizes to form the filaments of bacterial flagella.</text>
</comment>
<keyword evidence="3 4" id="KW-0975">Bacterial flagellum</keyword>
<gene>
    <name evidence="7" type="ORF">HER31_07880</name>
</gene>
<accession>A0A6H1UJ46</accession>
<feature type="domain" description="Flagellin C-terminal" evidence="6">
    <location>
        <begin position="179"/>
        <end position="263"/>
    </location>
</feature>
<evidence type="ECO:0000259" key="5">
    <source>
        <dbReference type="Pfam" id="PF00669"/>
    </source>
</evidence>
<dbReference type="GO" id="GO:0005576">
    <property type="term" value="C:extracellular region"/>
    <property type="evidence" value="ECO:0007669"/>
    <property type="project" value="UniProtKB-SubCell"/>
</dbReference>
<comment type="subcellular location">
    <subcellularLocation>
        <location evidence="4">Secreted</location>
    </subcellularLocation>
    <subcellularLocation>
        <location evidence="4">Bacterial flagellum</location>
    </subcellularLocation>
</comment>
<dbReference type="EMBL" id="CP051180">
    <property type="protein sequence ID" value="QIZ78848.1"/>
    <property type="molecule type" value="Genomic_DNA"/>
</dbReference>
<dbReference type="PANTHER" id="PTHR42792">
    <property type="entry name" value="FLAGELLIN"/>
    <property type="match status" value="1"/>
</dbReference>
<dbReference type="Pfam" id="PF00700">
    <property type="entry name" value="Flagellin_C"/>
    <property type="match status" value="1"/>
</dbReference>
<evidence type="ECO:0000256" key="3">
    <source>
        <dbReference type="ARBA" id="ARBA00023143"/>
    </source>
</evidence>
<organism evidence="7 8">
    <name type="scientific">Ferrimonas lipolytica</name>
    <dbReference type="NCBI Taxonomy" id="2724191"/>
    <lineage>
        <taxon>Bacteria</taxon>
        <taxon>Pseudomonadati</taxon>
        <taxon>Pseudomonadota</taxon>
        <taxon>Gammaproteobacteria</taxon>
        <taxon>Alteromonadales</taxon>
        <taxon>Ferrimonadaceae</taxon>
        <taxon>Ferrimonas</taxon>
    </lineage>
</organism>
<name>A0A6H1UJ46_9GAMM</name>
<sequence>MMLSVQTNYASLVGQNALTQANNEMTTAMERLSTGYRINGASDDAAGLQIASRLEADSTALQQGTRNVNDAIAMLETADGALSEVESIAMRMTELSTQYGSATVSADDQDAITAEFDGLKDELISITTETEFAGEDLFGKFDAAVTVDAGVGKTVTVDATAEIAALDTAIAALDVTDIATVDTTIDALGDTRSVLGSGINRLQHTANNNANIDENTQQALSNIKDADYATESSNMTKNEMLVQAGTNVLAKSNQNTSLVMSLLG</sequence>
<evidence type="ECO:0000313" key="8">
    <source>
        <dbReference type="Proteomes" id="UP000501602"/>
    </source>
</evidence>
<dbReference type="PRINTS" id="PR00207">
    <property type="entry name" value="FLAGELLIN"/>
</dbReference>
<feature type="domain" description="Flagellin N-terminal" evidence="5">
    <location>
        <begin position="5"/>
        <end position="139"/>
    </location>
</feature>
<dbReference type="Proteomes" id="UP000501602">
    <property type="component" value="Chromosome"/>
</dbReference>
<dbReference type="GO" id="GO:0005198">
    <property type="term" value="F:structural molecule activity"/>
    <property type="evidence" value="ECO:0007669"/>
    <property type="project" value="UniProtKB-UniRule"/>
</dbReference>
<evidence type="ECO:0000259" key="6">
    <source>
        <dbReference type="Pfam" id="PF00700"/>
    </source>
</evidence>
<keyword evidence="7" id="KW-0969">Cilium</keyword>
<comment type="similarity">
    <text evidence="1 4">Belongs to the bacterial flagellin family.</text>
</comment>
<dbReference type="InterPro" id="IPR001029">
    <property type="entry name" value="Flagellin_N"/>
</dbReference>
<evidence type="ECO:0000256" key="1">
    <source>
        <dbReference type="ARBA" id="ARBA00005709"/>
    </source>
</evidence>
<dbReference type="InterPro" id="IPR001492">
    <property type="entry name" value="Flagellin"/>
</dbReference>
<keyword evidence="7" id="KW-0966">Cell projection</keyword>
<evidence type="ECO:0000256" key="4">
    <source>
        <dbReference type="RuleBase" id="RU362073"/>
    </source>
</evidence>
<dbReference type="AlphaFoldDB" id="A0A6H1UJ46"/>
<dbReference type="InterPro" id="IPR042187">
    <property type="entry name" value="Flagellin_C_sub2"/>
</dbReference>
<reference evidence="7 8" key="1">
    <citation type="submission" date="2020-04" db="EMBL/GenBank/DDBJ databases">
        <title>Ferrimonas sp. S7 isolated from sea water.</title>
        <authorList>
            <person name="Bae S.S."/>
            <person name="Baek K."/>
        </authorList>
    </citation>
    <scope>NUCLEOTIDE SEQUENCE [LARGE SCALE GENOMIC DNA]</scope>
    <source>
        <strain evidence="7 8">S7</strain>
    </source>
</reference>
<protein>
    <recommendedName>
        <fullName evidence="4">Flagellin</fullName>
    </recommendedName>
</protein>
<keyword evidence="7" id="KW-0282">Flagellum</keyword>
<dbReference type="Pfam" id="PF00669">
    <property type="entry name" value="Flagellin_N"/>
    <property type="match status" value="1"/>
</dbReference>
<keyword evidence="2 4" id="KW-0964">Secreted</keyword>
<proteinExistence type="inferred from homology"/>
<dbReference type="PANTHER" id="PTHR42792:SF2">
    <property type="entry name" value="FLAGELLIN"/>
    <property type="match status" value="1"/>
</dbReference>